<dbReference type="OrthoDB" id="5215637at2759"/>
<feature type="compositionally biased region" description="Low complexity" evidence="1">
    <location>
        <begin position="147"/>
        <end position="173"/>
    </location>
</feature>
<dbReference type="AlphaFoldDB" id="A0A8H3W9U3"/>
<comment type="caution">
    <text evidence="4">The sequence shown here is derived from an EMBL/GenBank/DDBJ whole genome shotgun (WGS) entry which is preliminary data.</text>
</comment>
<feature type="signal peptide" evidence="3">
    <location>
        <begin position="1"/>
        <end position="19"/>
    </location>
</feature>
<feature type="compositionally biased region" description="Basic and acidic residues" evidence="1">
    <location>
        <begin position="261"/>
        <end position="276"/>
    </location>
</feature>
<feature type="compositionally biased region" description="Low complexity" evidence="1">
    <location>
        <begin position="222"/>
        <end position="236"/>
    </location>
</feature>
<evidence type="ECO:0000313" key="5">
    <source>
        <dbReference type="Proteomes" id="UP000434172"/>
    </source>
</evidence>
<reference evidence="4 5" key="1">
    <citation type="submission" date="2019-12" db="EMBL/GenBank/DDBJ databases">
        <title>A genome sequence resource for the geographically widespread anthracnose pathogen Colletotrichum asianum.</title>
        <authorList>
            <person name="Meng Y."/>
        </authorList>
    </citation>
    <scope>NUCLEOTIDE SEQUENCE [LARGE SCALE GENOMIC DNA]</scope>
    <source>
        <strain evidence="4 5">ICMP 18580</strain>
    </source>
</reference>
<feature type="region of interest" description="Disordered" evidence="1">
    <location>
        <begin position="147"/>
        <end position="176"/>
    </location>
</feature>
<dbReference type="EMBL" id="WOWK01000061">
    <property type="protein sequence ID" value="KAF0322455.1"/>
    <property type="molecule type" value="Genomic_DNA"/>
</dbReference>
<protein>
    <submittedName>
        <fullName evidence="4">Uncharacterized protein</fullName>
    </submittedName>
</protein>
<dbReference type="Proteomes" id="UP000434172">
    <property type="component" value="Unassembled WGS sequence"/>
</dbReference>
<accession>A0A8H3W9U3</accession>
<keyword evidence="3" id="KW-0732">Signal</keyword>
<feature type="region of interest" description="Disordered" evidence="1">
    <location>
        <begin position="214"/>
        <end position="276"/>
    </location>
</feature>
<gene>
    <name evidence="4" type="ORF">GQ607_010333</name>
</gene>
<feature type="chain" id="PRO_5034226981" evidence="3">
    <location>
        <begin position="20"/>
        <end position="276"/>
    </location>
</feature>
<evidence type="ECO:0000256" key="2">
    <source>
        <dbReference type="SAM" id="Phobius"/>
    </source>
</evidence>
<feature type="transmembrane region" description="Helical" evidence="2">
    <location>
        <begin position="185"/>
        <end position="209"/>
    </location>
</feature>
<keyword evidence="2" id="KW-0472">Membrane</keyword>
<evidence type="ECO:0000256" key="1">
    <source>
        <dbReference type="SAM" id="MobiDB-lite"/>
    </source>
</evidence>
<evidence type="ECO:0000256" key="3">
    <source>
        <dbReference type="SAM" id="SignalP"/>
    </source>
</evidence>
<sequence>MHLSRWYLATLSAVSLAAGQTQTCYWPSGLEGPRLQACPVGSGNEAAACCFNSDYCMTNGLCLSPNEGTWYRGGCTDKDFRQAGCPKYCDTSDILGRTTVRRATVWACTSRLFACTSLENCSKQNFTVGAYRAMMNAALSTDLANSATTATGSTTSGSTGASSTASGDATDSTCPATENRISTGAAVGIGAGIGLPLAIAVGALTLMLMREKKRSREAQASNQQPGNGQQPGLNQPYTSTPPHWGKPEGRHVPNEASGHAMTHELADTQGRHELAH</sequence>
<proteinExistence type="predicted"/>
<keyword evidence="5" id="KW-1185">Reference proteome</keyword>
<evidence type="ECO:0000313" key="4">
    <source>
        <dbReference type="EMBL" id="KAF0322455.1"/>
    </source>
</evidence>
<keyword evidence="2" id="KW-1133">Transmembrane helix</keyword>
<name>A0A8H3W9U3_9PEZI</name>
<organism evidence="4 5">
    <name type="scientific">Colletotrichum asianum</name>
    <dbReference type="NCBI Taxonomy" id="702518"/>
    <lineage>
        <taxon>Eukaryota</taxon>
        <taxon>Fungi</taxon>
        <taxon>Dikarya</taxon>
        <taxon>Ascomycota</taxon>
        <taxon>Pezizomycotina</taxon>
        <taxon>Sordariomycetes</taxon>
        <taxon>Hypocreomycetidae</taxon>
        <taxon>Glomerellales</taxon>
        <taxon>Glomerellaceae</taxon>
        <taxon>Colletotrichum</taxon>
        <taxon>Colletotrichum gloeosporioides species complex</taxon>
    </lineage>
</organism>
<keyword evidence="2" id="KW-0812">Transmembrane</keyword>